<sequence length="76" mass="8752">MRADKALFGYNADQVHRYVSSLEAELKLLEERRQAESAAYERTEAELLDEIAALEQGLSELEHMEASLEQWIQRNG</sequence>
<feature type="coiled-coil region" evidence="1">
    <location>
        <begin position="12"/>
        <end position="74"/>
    </location>
</feature>
<reference evidence="2" key="1">
    <citation type="submission" date="2023-07" db="EMBL/GenBank/DDBJ databases">
        <authorList>
            <person name="Aktuganov G."/>
            <person name="Boyko T."/>
            <person name="Delegan Y."/>
            <person name="Galimzianova N."/>
            <person name="Gilvanova E."/>
            <person name="Korobov V."/>
            <person name="Kuzmina L."/>
            <person name="Melentiev A."/>
            <person name="Milman P."/>
            <person name="Ryabova A."/>
            <person name="Stupak E."/>
            <person name="Yasakov T."/>
            <person name="Zharikova N."/>
            <person name="Zhurenko E."/>
        </authorList>
    </citation>
    <scope>NUCLEOTIDE SEQUENCE</scope>
    <source>
        <strain evidence="2">IB-739</strain>
    </source>
</reference>
<evidence type="ECO:0008006" key="4">
    <source>
        <dbReference type="Google" id="ProtNLM"/>
    </source>
</evidence>
<keyword evidence="1" id="KW-0175">Coiled coil</keyword>
<dbReference type="RefSeq" id="WP_051570386.1">
    <property type="nucleotide sequence ID" value="NZ_JAUMKJ010000046.1"/>
</dbReference>
<accession>A0ABT8VIC0</accession>
<evidence type="ECO:0000313" key="3">
    <source>
        <dbReference type="Proteomes" id="UP001168883"/>
    </source>
</evidence>
<proteinExistence type="predicted"/>
<evidence type="ECO:0000313" key="2">
    <source>
        <dbReference type="EMBL" id="MDO3680741.1"/>
    </source>
</evidence>
<gene>
    <name evidence="2" type="ORF">Q3C12_27410</name>
</gene>
<dbReference type="Proteomes" id="UP001168883">
    <property type="component" value="Unassembled WGS sequence"/>
</dbReference>
<protein>
    <recommendedName>
        <fullName evidence="4">ABC transporter Uup C-terminal domain-containing protein</fullName>
    </recommendedName>
</protein>
<evidence type="ECO:0000256" key="1">
    <source>
        <dbReference type="SAM" id="Coils"/>
    </source>
</evidence>
<name>A0ABT8VIC0_9BACL</name>
<comment type="caution">
    <text evidence="2">The sequence shown here is derived from an EMBL/GenBank/DDBJ whole genome shotgun (WGS) entry which is preliminary data.</text>
</comment>
<organism evidence="2 3">
    <name type="scientific">Paenibacillus ehimensis</name>
    <dbReference type="NCBI Taxonomy" id="79264"/>
    <lineage>
        <taxon>Bacteria</taxon>
        <taxon>Bacillati</taxon>
        <taxon>Bacillota</taxon>
        <taxon>Bacilli</taxon>
        <taxon>Bacillales</taxon>
        <taxon>Paenibacillaceae</taxon>
        <taxon>Paenibacillus</taxon>
    </lineage>
</organism>
<keyword evidence="3" id="KW-1185">Reference proteome</keyword>
<dbReference type="EMBL" id="JAUMKJ010000046">
    <property type="protein sequence ID" value="MDO3680741.1"/>
    <property type="molecule type" value="Genomic_DNA"/>
</dbReference>